<dbReference type="EMBL" id="UOEL01000144">
    <property type="protein sequence ID" value="VAW17706.1"/>
    <property type="molecule type" value="Genomic_DNA"/>
</dbReference>
<evidence type="ECO:0000313" key="1">
    <source>
        <dbReference type="EMBL" id="VAW17706.1"/>
    </source>
</evidence>
<proteinExistence type="predicted"/>
<organism evidence="1">
    <name type="scientific">hydrothermal vent metagenome</name>
    <dbReference type="NCBI Taxonomy" id="652676"/>
    <lineage>
        <taxon>unclassified sequences</taxon>
        <taxon>metagenomes</taxon>
        <taxon>ecological metagenomes</taxon>
    </lineage>
</organism>
<accession>A0A3B0UDR9</accession>
<sequence>MIFKLAKKTLLLSLFLLSFIRLSQEYNTFDIRYQNNIKGDLTFIANQIVNRDEFTVGTRPEDPYNNLNTNDSFWPASNRITETGGRYNYNDYKDMHYIDVDSDPTTFSSTVIMQ</sequence>
<protein>
    <submittedName>
        <fullName evidence="1">Internalin, putative</fullName>
    </submittedName>
</protein>
<gene>
    <name evidence="1" type="ORF">MNBD_BACTEROID03-1995</name>
</gene>
<reference evidence="1" key="1">
    <citation type="submission" date="2018-06" db="EMBL/GenBank/DDBJ databases">
        <authorList>
            <person name="Zhirakovskaya E."/>
        </authorList>
    </citation>
    <scope>NUCLEOTIDE SEQUENCE</scope>
</reference>
<name>A0A3B0UDR9_9ZZZZ</name>
<dbReference type="AlphaFoldDB" id="A0A3B0UDR9"/>